<evidence type="ECO:0000259" key="6">
    <source>
        <dbReference type="PROSITE" id="PS50977"/>
    </source>
</evidence>
<keyword evidence="8" id="KW-1185">Reference proteome</keyword>
<keyword evidence="4" id="KW-0804">Transcription</keyword>
<comment type="caution">
    <text evidence="7">The sequence shown here is derived from an EMBL/GenBank/DDBJ whole genome shotgun (WGS) entry which is preliminary data.</text>
</comment>
<evidence type="ECO:0000256" key="3">
    <source>
        <dbReference type="ARBA" id="ARBA00023125"/>
    </source>
</evidence>
<dbReference type="Proteomes" id="UP001501326">
    <property type="component" value="Unassembled WGS sequence"/>
</dbReference>
<dbReference type="EMBL" id="BAAARN010000001">
    <property type="protein sequence ID" value="GAA2733992.1"/>
    <property type="molecule type" value="Genomic_DNA"/>
</dbReference>
<keyword evidence="1" id="KW-0678">Repressor</keyword>
<dbReference type="RefSeq" id="WP_344191403.1">
    <property type="nucleotide sequence ID" value="NZ_BAAARN010000001.1"/>
</dbReference>
<dbReference type="SUPFAM" id="SSF48498">
    <property type="entry name" value="Tetracyclin repressor-like, C-terminal domain"/>
    <property type="match status" value="1"/>
</dbReference>
<dbReference type="InterPro" id="IPR039538">
    <property type="entry name" value="BetI_C"/>
</dbReference>
<organism evidence="7 8">
    <name type="scientific">Pedococcus aerophilus</name>
    <dbReference type="NCBI Taxonomy" id="436356"/>
    <lineage>
        <taxon>Bacteria</taxon>
        <taxon>Bacillati</taxon>
        <taxon>Actinomycetota</taxon>
        <taxon>Actinomycetes</taxon>
        <taxon>Micrococcales</taxon>
        <taxon>Intrasporangiaceae</taxon>
        <taxon>Pedococcus</taxon>
    </lineage>
</organism>
<evidence type="ECO:0000256" key="2">
    <source>
        <dbReference type="ARBA" id="ARBA00023015"/>
    </source>
</evidence>
<dbReference type="Pfam" id="PF13977">
    <property type="entry name" value="TetR_C_6"/>
    <property type="match status" value="1"/>
</dbReference>
<dbReference type="SUPFAM" id="SSF46689">
    <property type="entry name" value="Homeodomain-like"/>
    <property type="match status" value="1"/>
</dbReference>
<evidence type="ECO:0000313" key="8">
    <source>
        <dbReference type="Proteomes" id="UP001501326"/>
    </source>
</evidence>
<sequence length="203" mass="22324">MPKVVDHEQRRDEIADALWRVVLRDGVAAASVRTVSAEAGWSTGAIRHYFSSQDELMAFAMTTLGERAKARVQQRLDALDREQADLEALVEVLGEVLPLDAQRKAESEVWLALLASARTHEHLRALADDAHRSLRGLCDGVVRHLAHDAAADLDVVGETDRLHGLLDGLAVHGTMYPRQLPRTRLRAAVRAHLTDLAVRAGTV</sequence>
<evidence type="ECO:0000256" key="1">
    <source>
        <dbReference type="ARBA" id="ARBA00022491"/>
    </source>
</evidence>
<evidence type="ECO:0000256" key="4">
    <source>
        <dbReference type="ARBA" id="ARBA00023163"/>
    </source>
</evidence>
<protein>
    <submittedName>
        <fullName evidence="7">TetR/AcrR family transcriptional regulator</fullName>
    </submittedName>
</protein>
<dbReference type="InterPro" id="IPR009057">
    <property type="entry name" value="Homeodomain-like_sf"/>
</dbReference>
<keyword evidence="2" id="KW-0805">Transcription regulation</keyword>
<feature type="domain" description="HTH tetR-type" evidence="6">
    <location>
        <begin position="8"/>
        <end position="68"/>
    </location>
</feature>
<gene>
    <name evidence="7" type="ORF">GCM10009867_13130</name>
</gene>
<reference evidence="8" key="1">
    <citation type="journal article" date="2019" name="Int. J. Syst. Evol. Microbiol.">
        <title>The Global Catalogue of Microorganisms (GCM) 10K type strain sequencing project: providing services to taxonomists for standard genome sequencing and annotation.</title>
        <authorList>
            <consortium name="The Broad Institute Genomics Platform"/>
            <consortium name="The Broad Institute Genome Sequencing Center for Infectious Disease"/>
            <person name="Wu L."/>
            <person name="Ma J."/>
        </authorList>
    </citation>
    <scope>NUCLEOTIDE SEQUENCE [LARGE SCALE GENOMIC DNA]</scope>
    <source>
        <strain evidence="8">JCM 16378</strain>
    </source>
</reference>
<proteinExistence type="predicted"/>
<dbReference type="InterPro" id="IPR001647">
    <property type="entry name" value="HTH_TetR"/>
</dbReference>
<feature type="DNA-binding region" description="H-T-H motif" evidence="5">
    <location>
        <begin position="31"/>
        <end position="50"/>
    </location>
</feature>
<dbReference type="Gene3D" id="1.10.357.10">
    <property type="entry name" value="Tetracycline Repressor, domain 2"/>
    <property type="match status" value="1"/>
</dbReference>
<dbReference type="InterPro" id="IPR036271">
    <property type="entry name" value="Tet_transcr_reg_TetR-rel_C_sf"/>
</dbReference>
<evidence type="ECO:0000313" key="7">
    <source>
        <dbReference type="EMBL" id="GAA2733992.1"/>
    </source>
</evidence>
<accession>A0ABP6GZ77</accession>
<dbReference type="Pfam" id="PF00440">
    <property type="entry name" value="TetR_N"/>
    <property type="match status" value="1"/>
</dbReference>
<name>A0ABP6GZ77_9MICO</name>
<evidence type="ECO:0000256" key="5">
    <source>
        <dbReference type="PROSITE-ProRule" id="PRU00335"/>
    </source>
</evidence>
<dbReference type="PROSITE" id="PS50977">
    <property type="entry name" value="HTH_TETR_2"/>
    <property type="match status" value="1"/>
</dbReference>
<keyword evidence="3 5" id="KW-0238">DNA-binding</keyword>